<dbReference type="Proteomes" id="UP000614741">
    <property type="component" value="Unassembled WGS sequence"/>
</dbReference>
<keyword evidence="1" id="KW-0472">Membrane</keyword>
<evidence type="ECO:0000256" key="1">
    <source>
        <dbReference type="SAM" id="Phobius"/>
    </source>
</evidence>
<keyword evidence="3" id="KW-1185">Reference proteome</keyword>
<keyword evidence="1" id="KW-0812">Transmembrane</keyword>
<reference evidence="2 3" key="1">
    <citation type="submission" date="2021-01" db="EMBL/GenBank/DDBJ databases">
        <title>Whole genome shotgun sequence of Cellulomonas phragmiteti NBRC 110785.</title>
        <authorList>
            <person name="Komaki H."/>
            <person name="Tamura T."/>
        </authorList>
    </citation>
    <scope>NUCLEOTIDE SEQUENCE [LARGE SCALE GENOMIC DNA]</scope>
    <source>
        <strain evidence="2 3">NBRC 110785</strain>
    </source>
</reference>
<feature type="transmembrane region" description="Helical" evidence="1">
    <location>
        <begin position="21"/>
        <end position="43"/>
    </location>
</feature>
<dbReference type="RefSeq" id="WP_275407410.1">
    <property type="nucleotide sequence ID" value="NZ_BONP01000024.1"/>
</dbReference>
<protein>
    <submittedName>
        <fullName evidence="2">Uncharacterized protein</fullName>
    </submittedName>
</protein>
<gene>
    <name evidence="2" type="ORF">Cph01nite_30910</name>
</gene>
<sequence>MRGRGHHEPWGEEPRHLQLRRVLLGLGGVVAVAALVAGLVLLLG</sequence>
<evidence type="ECO:0000313" key="2">
    <source>
        <dbReference type="EMBL" id="GIG41329.1"/>
    </source>
</evidence>
<dbReference type="EMBL" id="BONP01000024">
    <property type="protein sequence ID" value="GIG41329.1"/>
    <property type="molecule type" value="Genomic_DNA"/>
</dbReference>
<keyword evidence="1" id="KW-1133">Transmembrane helix</keyword>
<proteinExistence type="predicted"/>
<name>A0ABQ4DPR5_9CELL</name>
<accession>A0ABQ4DPR5</accession>
<evidence type="ECO:0000313" key="3">
    <source>
        <dbReference type="Proteomes" id="UP000614741"/>
    </source>
</evidence>
<organism evidence="2 3">
    <name type="scientific">Cellulomonas phragmiteti</name>
    <dbReference type="NCBI Taxonomy" id="478780"/>
    <lineage>
        <taxon>Bacteria</taxon>
        <taxon>Bacillati</taxon>
        <taxon>Actinomycetota</taxon>
        <taxon>Actinomycetes</taxon>
        <taxon>Micrococcales</taxon>
        <taxon>Cellulomonadaceae</taxon>
        <taxon>Cellulomonas</taxon>
    </lineage>
</organism>
<comment type="caution">
    <text evidence="2">The sequence shown here is derived from an EMBL/GenBank/DDBJ whole genome shotgun (WGS) entry which is preliminary data.</text>
</comment>